<proteinExistence type="predicted"/>
<evidence type="ECO:0000313" key="2">
    <source>
        <dbReference type="EMBL" id="MBS0122880.1"/>
    </source>
</evidence>
<sequence length="226" mass="24733">MGADFIESRGLRIPKDPILNAGGVRAALRKDAYERREVDAVERVVRRHDRVLELGGGIGFMSAFLCARKQVEHVTTFEANPTLIPYIRRVHAANGVDNATLHNALVTPLGGPPLPFHLRDNFLASSLDRDAEPDSVTQTVMVPQRPLAEALAEARPTVLVCDIEGAEATLLPAGDWSCLRLAVIELHPQWIGQAGVQAVFDAMHRAGLTYFPKASEGKVVTFRQGW</sequence>
<dbReference type="GO" id="GO:0032259">
    <property type="term" value="P:methylation"/>
    <property type="evidence" value="ECO:0007669"/>
    <property type="project" value="UniProtKB-KW"/>
</dbReference>
<dbReference type="AlphaFoldDB" id="A0A8J8B6T3"/>
<accession>A0A8J8B6T3</accession>
<keyword evidence="2" id="KW-0808">Transferase</keyword>
<dbReference type="InterPro" id="IPR006342">
    <property type="entry name" value="FkbM_mtfrase"/>
</dbReference>
<keyword evidence="3" id="KW-1185">Reference proteome</keyword>
<dbReference type="Gene3D" id="3.40.50.150">
    <property type="entry name" value="Vaccinia Virus protein VP39"/>
    <property type="match status" value="1"/>
</dbReference>
<organism evidence="2 3">
    <name type="scientific">Thetidibacter halocola</name>
    <dbReference type="NCBI Taxonomy" id="2827239"/>
    <lineage>
        <taxon>Bacteria</taxon>
        <taxon>Pseudomonadati</taxon>
        <taxon>Pseudomonadota</taxon>
        <taxon>Alphaproteobacteria</taxon>
        <taxon>Rhodobacterales</taxon>
        <taxon>Roseobacteraceae</taxon>
        <taxon>Thetidibacter</taxon>
    </lineage>
</organism>
<dbReference type="RefSeq" id="WP_212534849.1">
    <property type="nucleotide sequence ID" value="NZ_JAGTUU010000001.1"/>
</dbReference>
<comment type="caution">
    <text evidence="2">The sequence shown here is derived from an EMBL/GenBank/DDBJ whole genome shotgun (WGS) entry which is preliminary data.</text>
</comment>
<evidence type="ECO:0000259" key="1">
    <source>
        <dbReference type="Pfam" id="PF05050"/>
    </source>
</evidence>
<dbReference type="NCBIfam" id="TIGR01444">
    <property type="entry name" value="fkbM_fam"/>
    <property type="match status" value="1"/>
</dbReference>
<dbReference type="InterPro" id="IPR029063">
    <property type="entry name" value="SAM-dependent_MTases_sf"/>
</dbReference>
<feature type="domain" description="Methyltransferase FkbM" evidence="1">
    <location>
        <begin position="68"/>
        <end position="201"/>
    </location>
</feature>
<dbReference type="GO" id="GO:0008168">
    <property type="term" value="F:methyltransferase activity"/>
    <property type="evidence" value="ECO:0007669"/>
    <property type="project" value="UniProtKB-KW"/>
</dbReference>
<dbReference type="CDD" id="cd02440">
    <property type="entry name" value="AdoMet_MTases"/>
    <property type="match status" value="1"/>
</dbReference>
<gene>
    <name evidence="2" type="ORF">KB874_01945</name>
</gene>
<dbReference type="EMBL" id="JAGTUU010000001">
    <property type="protein sequence ID" value="MBS0122880.1"/>
    <property type="molecule type" value="Genomic_DNA"/>
</dbReference>
<evidence type="ECO:0000313" key="3">
    <source>
        <dbReference type="Proteomes" id="UP000681356"/>
    </source>
</evidence>
<keyword evidence="2" id="KW-0489">Methyltransferase</keyword>
<dbReference type="SUPFAM" id="SSF53335">
    <property type="entry name" value="S-adenosyl-L-methionine-dependent methyltransferases"/>
    <property type="match status" value="1"/>
</dbReference>
<dbReference type="Proteomes" id="UP000681356">
    <property type="component" value="Unassembled WGS sequence"/>
</dbReference>
<protein>
    <submittedName>
        <fullName evidence="2">FkbM family methyltransferase</fullName>
    </submittedName>
</protein>
<name>A0A8J8B6T3_9RHOB</name>
<reference evidence="2" key="1">
    <citation type="submission" date="2021-04" db="EMBL/GenBank/DDBJ databases">
        <authorList>
            <person name="Yoon J."/>
        </authorList>
    </citation>
    <scope>NUCLEOTIDE SEQUENCE</scope>
    <source>
        <strain evidence="2">KMU-90</strain>
    </source>
</reference>
<dbReference type="Pfam" id="PF05050">
    <property type="entry name" value="Methyltransf_21"/>
    <property type="match status" value="1"/>
</dbReference>